<accession>A0A0C9TFT4</accession>
<dbReference type="HOGENOM" id="CLU_006344_4_2_1"/>
<proteinExistence type="predicted"/>
<dbReference type="EMBL" id="KN820511">
    <property type="protein sequence ID" value="KIJ06111.1"/>
    <property type="molecule type" value="Genomic_DNA"/>
</dbReference>
<dbReference type="AlphaFoldDB" id="A0A0C9TFT4"/>
<feature type="region of interest" description="Disordered" evidence="1">
    <location>
        <begin position="19"/>
        <end position="82"/>
    </location>
</feature>
<feature type="compositionally biased region" description="Basic and acidic residues" evidence="1">
    <location>
        <begin position="27"/>
        <end position="59"/>
    </location>
</feature>
<dbReference type="InterPro" id="IPR041078">
    <property type="entry name" value="Plavaka"/>
</dbReference>
<reference evidence="3" key="2">
    <citation type="submission" date="2015-01" db="EMBL/GenBank/DDBJ databases">
        <title>Evolutionary Origins and Diversification of the Mycorrhizal Mutualists.</title>
        <authorList>
            <consortium name="DOE Joint Genome Institute"/>
            <consortium name="Mycorrhizal Genomics Consortium"/>
            <person name="Kohler A."/>
            <person name="Kuo A."/>
            <person name="Nagy L.G."/>
            <person name="Floudas D."/>
            <person name="Copeland A."/>
            <person name="Barry K.W."/>
            <person name="Cichocki N."/>
            <person name="Veneault-Fourrey C."/>
            <person name="LaButti K."/>
            <person name="Lindquist E.A."/>
            <person name="Lipzen A."/>
            <person name="Lundell T."/>
            <person name="Morin E."/>
            <person name="Murat C."/>
            <person name="Riley R."/>
            <person name="Ohm R."/>
            <person name="Sun H."/>
            <person name="Tunlid A."/>
            <person name="Henrissat B."/>
            <person name="Grigoriev I.V."/>
            <person name="Hibbett D.S."/>
            <person name="Martin F."/>
        </authorList>
    </citation>
    <scope>NUCLEOTIDE SEQUENCE [LARGE SCALE GENOMIC DNA]</scope>
    <source>
        <strain evidence="3">ATCC 200175</strain>
    </source>
</reference>
<protein>
    <recommendedName>
        <fullName evidence="4">C2H2-type domain-containing protein</fullName>
    </recommendedName>
</protein>
<evidence type="ECO:0008006" key="4">
    <source>
        <dbReference type="Google" id="ProtNLM"/>
    </source>
</evidence>
<evidence type="ECO:0000313" key="3">
    <source>
        <dbReference type="Proteomes" id="UP000053647"/>
    </source>
</evidence>
<reference evidence="2 3" key="1">
    <citation type="submission" date="2014-06" db="EMBL/GenBank/DDBJ databases">
        <authorList>
            <consortium name="DOE Joint Genome Institute"/>
            <person name="Kuo A."/>
            <person name="Kohler A."/>
            <person name="Nagy L.G."/>
            <person name="Floudas D."/>
            <person name="Copeland A."/>
            <person name="Barry K.W."/>
            <person name="Cichocki N."/>
            <person name="Veneault-Fourrey C."/>
            <person name="LaButti K."/>
            <person name="Lindquist E.A."/>
            <person name="Lipzen A."/>
            <person name="Lundell T."/>
            <person name="Morin E."/>
            <person name="Murat C."/>
            <person name="Sun H."/>
            <person name="Tunlid A."/>
            <person name="Henrissat B."/>
            <person name="Grigoriev I.V."/>
            <person name="Hibbett D.S."/>
            <person name="Martin F."/>
            <person name="Nordberg H.P."/>
            <person name="Cantor M.N."/>
            <person name="Hua S.X."/>
        </authorList>
    </citation>
    <scope>NUCLEOTIDE SEQUENCE [LARGE SCALE GENOMIC DNA]</scope>
    <source>
        <strain evidence="2 3">ATCC 200175</strain>
    </source>
</reference>
<feature type="region of interest" description="Disordered" evidence="1">
    <location>
        <begin position="683"/>
        <end position="726"/>
    </location>
</feature>
<dbReference type="Proteomes" id="UP000053647">
    <property type="component" value="Unassembled WGS sequence"/>
</dbReference>
<organism evidence="2 3">
    <name type="scientific">Paxillus involutus ATCC 200175</name>
    <dbReference type="NCBI Taxonomy" id="664439"/>
    <lineage>
        <taxon>Eukaryota</taxon>
        <taxon>Fungi</taxon>
        <taxon>Dikarya</taxon>
        <taxon>Basidiomycota</taxon>
        <taxon>Agaricomycotina</taxon>
        <taxon>Agaricomycetes</taxon>
        <taxon>Agaricomycetidae</taxon>
        <taxon>Boletales</taxon>
        <taxon>Paxilineae</taxon>
        <taxon>Paxillaceae</taxon>
        <taxon>Paxillus</taxon>
    </lineage>
</organism>
<keyword evidence="3" id="KW-1185">Reference proteome</keyword>
<evidence type="ECO:0000313" key="2">
    <source>
        <dbReference type="EMBL" id="KIJ06111.1"/>
    </source>
</evidence>
<gene>
    <name evidence="2" type="ORF">PAXINDRAFT_20682</name>
</gene>
<evidence type="ECO:0000256" key="1">
    <source>
        <dbReference type="SAM" id="MobiDB-lite"/>
    </source>
</evidence>
<dbReference type="Pfam" id="PF18759">
    <property type="entry name" value="Plavaka"/>
    <property type="match status" value="1"/>
</dbReference>
<dbReference type="OrthoDB" id="2418900at2759"/>
<sequence>MHRCNFCLRTFPTSKAVSLHISGSPTCKERMRSAREEPVKVPEDQSASHDRGDPPHDIEQGQNEPYDGMPFDAEIDGDNGNRRAGLEEVEDEYDVWCRFVRSYPGQVASTLGQAESLFEAIKKSQDEQGLDPWGPFADGEEWELVKWLFKHVGQTGIEEFTKLPITSKLRTSFTSKYTLMKAIDKLPQLSEWHLKAITIEGNLLGQDGQRQTEEVELWLRNPVDCIRELMANPTFRDAVCFEPQQVFDDNAGTTRRYDEMWTADWWWQMQNRLPEGAAVVPVILASDKTALSQFRGDQEVWPVYLTVGNISKDVRRQPSKHACVLLGYLPTTKLECFSKTTRSVERYKLFHYCMSQILEPLVDAGNTGVPMTCPDGYVRRLYPILAAYVADFPEQCLIACCKESRCPKCTVARKNRGDLTSADARTPKRTLKNLKKHQQGNMETKEFEDKLGLRTVYEPFWATLPHSDIFQSITPDILHQLHKGVFKDHIVAWCTEIIGEEELDARFRALTSYAGLRHFKKGISKRKQWTGADQKELQRVFLGVIAGAVDSRVLAAVRGALDFIYYAQYQSHTEASLRKMDAALKLFHQNKAIFVDLGIRSDFNIPKIHSMIHYTASIRLFGSADGFNTELPERLHIDLAKHAYRASNKRDYVIQMTKWLRRQDSLYLQDLFLTWHHSLKSGGDDLGNPDNPQDCSEYGSESDAESGDESQGGRSPKPQGPMPTLHTDVVKRRLDRFVMINKDRGYYLPSSCPLPNTPLSYVQERHHAPLLVQTLEAFLRTTFPMTRQPIRIRLFDRIDVFKYITILAPSHQHISDAKRLFKIRVSPESPPRDARKKPSPAIFDTALVIEDPDQFAGAGFAGTRVGEIKVVFKLPPSSYVGKTRHPLAYIHWFRPLQSFDDQTKMYRLTRSSRQHGPNAEVVSVDRILRPCHVIPQWGGQTHYNGYMTS</sequence>
<name>A0A0C9TFT4_PAXIN</name>